<dbReference type="AlphaFoldDB" id="A0A2H6KCT9"/>
<proteinExistence type="predicted"/>
<evidence type="ECO:0000256" key="2">
    <source>
        <dbReference type="ARBA" id="ARBA00022574"/>
    </source>
</evidence>
<gene>
    <name evidence="7" type="ORF">BOVATA_023040</name>
</gene>
<dbReference type="GeneID" id="39874581"/>
<reference evidence="7 8" key="1">
    <citation type="journal article" date="2017" name="BMC Genomics">
        <title>Whole-genome assembly of Babesia ovata and comparative genomics between closely related pathogens.</title>
        <authorList>
            <person name="Yamagishi J."/>
            <person name="Asada M."/>
            <person name="Hakimi H."/>
            <person name="Tanaka T.Q."/>
            <person name="Sugimoto C."/>
            <person name="Kawazu S."/>
        </authorList>
    </citation>
    <scope>NUCLEOTIDE SEQUENCE [LARGE SCALE GENOMIC DNA]</scope>
    <source>
        <strain evidence="7 8">Miyake</strain>
    </source>
</reference>
<dbReference type="OrthoDB" id="2161379at2759"/>
<dbReference type="SUPFAM" id="SSF50978">
    <property type="entry name" value="WD40 repeat-like"/>
    <property type="match status" value="1"/>
</dbReference>
<dbReference type="InterPro" id="IPR036322">
    <property type="entry name" value="WD40_repeat_dom_sf"/>
</dbReference>
<dbReference type="InterPro" id="IPR051972">
    <property type="entry name" value="Glutamate-rich_WD_repeat"/>
</dbReference>
<keyword evidence="3" id="KW-0677">Repeat</keyword>
<dbReference type="Proteomes" id="UP000236319">
    <property type="component" value="Unassembled WGS sequence"/>
</dbReference>
<protein>
    <submittedName>
        <fullName evidence="7">WD G-beta repeat containing protein</fullName>
    </submittedName>
</protein>
<dbReference type="VEuPathDB" id="PiroplasmaDB:BOVATA_023040"/>
<dbReference type="SMART" id="SM00320">
    <property type="entry name" value="WD40"/>
    <property type="match status" value="5"/>
</dbReference>
<dbReference type="InterPro" id="IPR019775">
    <property type="entry name" value="WD40_repeat_CS"/>
</dbReference>
<evidence type="ECO:0000256" key="5">
    <source>
        <dbReference type="PROSITE-ProRule" id="PRU00221"/>
    </source>
</evidence>
<dbReference type="Gene3D" id="2.130.10.10">
    <property type="entry name" value="YVTN repeat-like/Quinoprotein amine dehydrogenase"/>
    <property type="match status" value="1"/>
</dbReference>
<comment type="subcellular location">
    <subcellularLocation>
        <location evidence="1">Nucleus</location>
    </subcellularLocation>
</comment>
<evidence type="ECO:0000259" key="6">
    <source>
        <dbReference type="Pfam" id="PF12265"/>
    </source>
</evidence>
<dbReference type="GO" id="GO:0005730">
    <property type="term" value="C:nucleolus"/>
    <property type="evidence" value="ECO:0007669"/>
    <property type="project" value="TreeGrafter"/>
</dbReference>
<evidence type="ECO:0000313" key="8">
    <source>
        <dbReference type="Proteomes" id="UP000236319"/>
    </source>
</evidence>
<evidence type="ECO:0000256" key="1">
    <source>
        <dbReference type="ARBA" id="ARBA00004123"/>
    </source>
</evidence>
<keyword evidence="4" id="KW-0539">Nucleus</keyword>
<feature type="domain" description="Histone-binding protein RBBP4-like N-terminal" evidence="6">
    <location>
        <begin position="60"/>
        <end position="129"/>
    </location>
</feature>
<accession>A0A2H6KCT9</accession>
<evidence type="ECO:0000256" key="3">
    <source>
        <dbReference type="ARBA" id="ARBA00022737"/>
    </source>
</evidence>
<dbReference type="InterPro" id="IPR015943">
    <property type="entry name" value="WD40/YVTN_repeat-like_dom_sf"/>
</dbReference>
<dbReference type="PROSITE" id="PS50294">
    <property type="entry name" value="WD_REPEATS_REGION"/>
    <property type="match status" value="1"/>
</dbReference>
<organism evidence="7 8">
    <name type="scientific">Babesia ovata</name>
    <dbReference type="NCBI Taxonomy" id="189622"/>
    <lineage>
        <taxon>Eukaryota</taxon>
        <taxon>Sar</taxon>
        <taxon>Alveolata</taxon>
        <taxon>Apicomplexa</taxon>
        <taxon>Aconoidasida</taxon>
        <taxon>Piroplasmida</taxon>
        <taxon>Babesiidae</taxon>
        <taxon>Babesia</taxon>
    </lineage>
</organism>
<dbReference type="PROSITE" id="PS50082">
    <property type="entry name" value="WD_REPEATS_2"/>
    <property type="match status" value="1"/>
</dbReference>
<dbReference type="GO" id="GO:0042254">
    <property type="term" value="P:ribosome biogenesis"/>
    <property type="evidence" value="ECO:0007669"/>
    <property type="project" value="TreeGrafter"/>
</dbReference>
<dbReference type="PANTHER" id="PTHR45903:SF1">
    <property type="entry name" value="GLUTAMATE-RICH WD REPEAT-CONTAINING PROTEIN 1"/>
    <property type="match status" value="1"/>
</dbReference>
<dbReference type="InterPro" id="IPR022052">
    <property type="entry name" value="Histone-bd_RBBP4-like_N"/>
</dbReference>
<dbReference type="Pfam" id="PF00400">
    <property type="entry name" value="WD40"/>
    <property type="match status" value="2"/>
</dbReference>
<dbReference type="PROSITE" id="PS00678">
    <property type="entry name" value="WD_REPEATS_1"/>
    <property type="match status" value="1"/>
</dbReference>
<keyword evidence="2 5" id="KW-0853">WD repeat</keyword>
<dbReference type="EMBL" id="BDSA01000002">
    <property type="protein sequence ID" value="GBE60811.1"/>
    <property type="molecule type" value="Genomic_DNA"/>
</dbReference>
<comment type="caution">
    <text evidence="7">The sequence shown here is derived from an EMBL/GenBank/DDBJ whole genome shotgun (WGS) entry which is preliminary data.</text>
</comment>
<keyword evidence="8" id="KW-1185">Reference proteome</keyword>
<dbReference type="InterPro" id="IPR001680">
    <property type="entry name" value="WD40_rpt"/>
</dbReference>
<evidence type="ECO:0000313" key="7">
    <source>
        <dbReference type="EMBL" id="GBE60811.1"/>
    </source>
</evidence>
<sequence>MEGSDAMETPGDTEVWKLSDDVEILQMADESQDVVSETESGNKKAPLVWTKDIRPLKEGEVLEVAPGCYDMLHTITVDWPCLSFDIMADDLGACRVQFPHQCYVIAGTQPDDKSKKEAAIHVMKWSNLSNNEGMDYSEDESDEEDTSCVLKSSSMRHPGIVNRIRCCPQSNRLVCTMADTGKAHIWDVDAHRARLDQDGSDHHMEKGKPVYTCNMHEEEGYAVGWSPTTTGALATGDCAGAIVMWNPVDAGWEHLRYFKAPKSVEDIQWSPVDEHVFASACCDGYVRIHDARTPKDNVKVIQVCDGDITDVNSIAWNPNQTNLLATGDETGAGTIFDLRFSDVHMAKLSWHKDAITSMAWHPTDPAVCIASSRDDSVSIWDLSVESETATETTESGQDIPQQLMFLHMGQTEITEVMFHRQIPGVVISTSADGFNVFKCINID</sequence>
<dbReference type="RefSeq" id="XP_028867054.1">
    <property type="nucleotide sequence ID" value="XM_029011221.1"/>
</dbReference>
<dbReference type="PANTHER" id="PTHR45903">
    <property type="entry name" value="GLUTAMATE-RICH WD REPEAT-CONTAINING PROTEIN 1"/>
    <property type="match status" value="1"/>
</dbReference>
<evidence type="ECO:0000256" key="4">
    <source>
        <dbReference type="ARBA" id="ARBA00023242"/>
    </source>
</evidence>
<feature type="repeat" description="WD" evidence="5">
    <location>
        <begin position="348"/>
        <end position="390"/>
    </location>
</feature>
<name>A0A2H6KCT9_9APIC</name>
<dbReference type="Pfam" id="PF12265">
    <property type="entry name" value="CAF1C_H4-bd"/>
    <property type="match status" value="1"/>
</dbReference>